<feature type="domain" description="MobA-like NTP transferase" evidence="2">
    <location>
        <begin position="5"/>
        <end position="171"/>
    </location>
</feature>
<protein>
    <submittedName>
        <fullName evidence="3">Nucleotidyltransferase family protein</fullName>
    </submittedName>
</protein>
<dbReference type="SUPFAM" id="SSF53448">
    <property type="entry name" value="Nucleotide-diphospho-sugar transferases"/>
    <property type="match status" value="1"/>
</dbReference>
<dbReference type="PANTHER" id="PTHR43777:SF1">
    <property type="entry name" value="MOLYBDENUM COFACTOR CYTIDYLYLTRANSFERASE"/>
    <property type="match status" value="1"/>
</dbReference>
<evidence type="ECO:0000256" key="1">
    <source>
        <dbReference type="SAM" id="MobiDB-lite"/>
    </source>
</evidence>
<evidence type="ECO:0000259" key="2">
    <source>
        <dbReference type="Pfam" id="PF12804"/>
    </source>
</evidence>
<evidence type="ECO:0000313" key="3">
    <source>
        <dbReference type="EMBL" id="QSQ18501.1"/>
    </source>
</evidence>
<evidence type="ECO:0000313" key="4">
    <source>
        <dbReference type="Proteomes" id="UP000663090"/>
    </source>
</evidence>
<dbReference type="CDD" id="cd04182">
    <property type="entry name" value="GT_2_like_f"/>
    <property type="match status" value="1"/>
</dbReference>
<dbReference type="Proteomes" id="UP000663090">
    <property type="component" value="Chromosome"/>
</dbReference>
<organism evidence="3 4">
    <name type="scientific">Myxococcus landrumensis</name>
    <dbReference type="NCBI Taxonomy" id="2813577"/>
    <lineage>
        <taxon>Bacteria</taxon>
        <taxon>Pseudomonadati</taxon>
        <taxon>Myxococcota</taxon>
        <taxon>Myxococcia</taxon>
        <taxon>Myxococcales</taxon>
        <taxon>Cystobacterineae</taxon>
        <taxon>Myxococcaceae</taxon>
        <taxon>Myxococcus</taxon>
    </lineage>
</organism>
<sequence length="197" mass="20205">MTVGVVLLAAGGSSRLGQPKQLVRHQGQTLVRRAAETALSVGHGPVVVVLGAHPEAIAQELAGLPVHCVRHADWALGPGGSLKAGLSAVLATESSDGPTVDAVLFLLCDQLQVEASHLKALVTSMQVTNAAVVASAYDGTHGVPALFSRAVFAELEALPPEQGARGVIARDPSRVETVALPGGNQDVDTPEDLARLK</sequence>
<dbReference type="Gene3D" id="3.90.550.10">
    <property type="entry name" value="Spore Coat Polysaccharide Biosynthesis Protein SpsA, Chain A"/>
    <property type="match status" value="1"/>
</dbReference>
<reference evidence="3 4" key="1">
    <citation type="submission" date="2021-02" db="EMBL/GenBank/DDBJ databases">
        <title>De Novo genome assembly of isolated myxobacteria.</title>
        <authorList>
            <person name="Stevens D.C."/>
        </authorList>
    </citation>
    <scope>NUCLEOTIDE SEQUENCE [LARGE SCALE GENOMIC DNA]</scope>
    <source>
        <strain evidence="3 4">SCHIC003</strain>
    </source>
</reference>
<gene>
    <name evidence="3" type="ORF">JY572_33470</name>
</gene>
<dbReference type="InterPro" id="IPR029044">
    <property type="entry name" value="Nucleotide-diphossugar_trans"/>
</dbReference>
<dbReference type="PANTHER" id="PTHR43777">
    <property type="entry name" value="MOLYBDENUM COFACTOR CYTIDYLYLTRANSFERASE"/>
    <property type="match status" value="1"/>
</dbReference>
<dbReference type="EMBL" id="CP071091">
    <property type="protein sequence ID" value="QSQ18501.1"/>
    <property type="molecule type" value="Genomic_DNA"/>
</dbReference>
<proteinExistence type="predicted"/>
<dbReference type="InterPro" id="IPR025877">
    <property type="entry name" value="MobA-like_NTP_Trfase"/>
</dbReference>
<keyword evidence="4" id="KW-1185">Reference proteome</keyword>
<dbReference type="Pfam" id="PF12804">
    <property type="entry name" value="NTP_transf_3"/>
    <property type="match status" value="1"/>
</dbReference>
<accession>A0ABX7NJ82</accession>
<dbReference type="RefSeq" id="WP_206720097.1">
    <property type="nucleotide sequence ID" value="NZ_CP071091.1"/>
</dbReference>
<name>A0ABX7NJ82_9BACT</name>
<feature type="region of interest" description="Disordered" evidence="1">
    <location>
        <begin position="178"/>
        <end position="197"/>
    </location>
</feature>